<dbReference type="Gene3D" id="3.30.460.30">
    <property type="entry name" value="Glutamyl-tRNA reductase, N-terminal domain"/>
    <property type="match status" value="1"/>
</dbReference>
<keyword evidence="2 4" id="KW-0560">Oxidoreductase</keyword>
<dbReference type="InterPro" id="IPR036291">
    <property type="entry name" value="NAD(P)-bd_dom_sf"/>
</dbReference>
<dbReference type="UniPathway" id="UPA00251">
    <property type="reaction ID" value="UER00316"/>
</dbReference>
<dbReference type="AlphaFoldDB" id="A0A433JUP5"/>
<dbReference type="RefSeq" id="WP_127049995.1">
    <property type="nucleotide sequence ID" value="NZ_RZGZ01000002.1"/>
</dbReference>
<feature type="compositionally biased region" description="Polar residues" evidence="9">
    <location>
        <begin position="146"/>
        <end position="158"/>
    </location>
</feature>
<reference evidence="12 13" key="1">
    <citation type="submission" date="2018-12" db="EMBL/GenBank/DDBJ databases">
        <authorList>
            <person name="Li F."/>
        </authorList>
    </citation>
    <scope>NUCLEOTIDE SEQUENCE [LARGE SCALE GENOMIC DNA]</scope>
    <source>
        <strain evidence="12 13">EGI 6500705</strain>
    </source>
</reference>
<keyword evidence="13" id="KW-1185">Reference proteome</keyword>
<feature type="region of interest" description="Disordered" evidence="9">
    <location>
        <begin position="138"/>
        <end position="158"/>
    </location>
</feature>
<dbReference type="HAMAP" id="MF_00087">
    <property type="entry name" value="Glu_tRNA_reductase"/>
    <property type="match status" value="1"/>
</dbReference>
<accession>A0A433JUP5</accession>
<dbReference type="PANTHER" id="PTHR43013:SF1">
    <property type="entry name" value="GLUTAMYL-TRNA REDUCTASE"/>
    <property type="match status" value="1"/>
</dbReference>
<feature type="binding site" evidence="4 6">
    <location>
        <position position="122"/>
    </location>
    <ligand>
        <name>substrate</name>
    </ligand>
</feature>
<dbReference type="SUPFAM" id="SSF69742">
    <property type="entry name" value="Glutamyl tRNA-reductase catalytic, N-terminal domain"/>
    <property type="match status" value="1"/>
</dbReference>
<dbReference type="Proteomes" id="UP000274909">
    <property type="component" value="Unassembled WGS sequence"/>
</dbReference>
<feature type="binding site" evidence="4 6">
    <location>
        <position position="111"/>
    </location>
    <ligand>
        <name>substrate</name>
    </ligand>
</feature>
<comment type="function">
    <text evidence="4">Catalyzes the NADPH-dependent reduction of glutamyl-tRNA(Glu) to glutamate 1-semialdehyde (GSA).</text>
</comment>
<evidence type="ECO:0000259" key="10">
    <source>
        <dbReference type="Pfam" id="PF00745"/>
    </source>
</evidence>
<dbReference type="PROSITE" id="PS00747">
    <property type="entry name" value="GLUTR"/>
    <property type="match status" value="1"/>
</dbReference>
<feature type="binding site" evidence="4 6">
    <location>
        <begin position="116"/>
        <end position="118"/>
    </location>
    <ligand>
        <name>substrate</name>
    </ligand>
</feature>
<dbReference type="EMBL" id="RZGZ01000002">
    <property type="protein sequence ID" value="RUR01950.1"/>
    <property type="molecule type" value="Genomic_DNA"/>
</dbReference>
<comment type="similarity">
    <text evidence="4">Belongs to the glutamyl-tRNA reductase family.</text>
</comment>
<evidence type="ECO:0000256" key="5">
    <source>
        <dbReference type="PIRSR" id="PIRSR000445-1"/>
    </source>
</evidence>
<dbReference type="InterPro" id="IPR015896">
    <property type="entry name" value="4pyrrol_synth_GluRdtase_dimer"/>
</dbReference>
<dbReference type="Pfam" id="PF00745">
    <property type="entry name" value="GlutR_dimer"/>
    <property type="match status" value="1"/>
</dbReference>
<dbReference type="InterPro" id="IPR036453">
    <property type="entry name" value="GluRdtase_dimer_dom_sf"/>
</dbReference>
<feature type="domain" description="Tetrapyrrole biosynthesis glutamyl-tRNA reductase dimerisation" evidence="10">
    <location>
        <begin position="382"/>
        <end position="475"/>
    </location>
</feature>
<dbReference type="PANTHER" id="PTHR43013">
    <property type="entry name" value="GLUTAMYL-TRNA REDUCTASE"/>
    <property type="match status" value="1"/>
</dbReference>
<comment type="miscellaneous">
    <text evidence="4">During catalysis, the active site Cys acts as a nucleophile attacking the alpha-carbonyl group of tRNA-bound glutamate with the formation of a thioester intermediate between enzyme and glutamate, and the concomitant release of tRNA(Glu). The thioester intermediate is finally reduced by direct hydride transfer from NADPH, to form the product GSA.</text>
</comment>
<feature type="site" description="Important for activity" evidence="4 8">
    <location>
        <position position="101"/>
    </location>
</feature>
<feature type="domain" description="Glutamyl-tRNA reductase N-terminal" evidence="11">
    <location>
        <begin position="6"/>
        <end position="158"/>
    </location>
</feature>
<evidence type="ECO:0000259" key="11">
    <source>
        <dbReference type="Pfam" id="PF05201"/>
    </source>
</evidence>
<evidence type="ECO:0000256" key="3">
    <source>
        <dbReference type="ARBA" id="ARBA00023244"/>
    </source>
</evidence>
<dbReference type="GO" id="GO:0019353">
    <property type="term" value="P:protoporphyrinogen IX biosynthetic process from glutamate"/>
    <property type="evidence" value="ECO:0007669"/>
    <property type="project" value="TreeGrafter"/>
</dbReference>
<evidence type="ECO:0000256" key="7">
    <source>
        <dbReference type="PIRSR" id="PIRSR000445-3"/>
    </source>
</evidence>
<evidence type="ECO:0000256" key="1">
    <source>
        <dbReference type="ARBA" id="ARBA00022857"/>
    </source>
</evidence>
<feature type="compositionally biased region" description="Low complexity" evidence="9">
    <location>
        <begin position="307"/>
        <end position="320"/>
    </location>
</feature>
<keyword evidence="3 4" id="KW-0627">Porphyrin biosynthesis</keyword>
<dbReference type="PIRSF" id="PIRSF000445">
    <property type="entry name" value="4pyrrol_synth_GluRdtase"/>
    <property type="match status" value="1"/>
</dbReference>
<gene>
    <name evidence="4" type="primary">hemA</name>
    <name evidence="12" type="ORF">ELQ94_10960</name>
</gene>
<evidence type="ECO:0000313" key="13">
    <source>
        <dbReference type="Proteomes" id="UP000274909"/>
    </source>
</evidence>
<dbReference type="OrthoDB" id="110209at2"/>
<evidence type="ECO:0000313" key="12">
    <source>
        <dbReference type="EMBL" id="RUR01950.1"/>
    </source>
</evidence>
<name>A0A433JUP5_9MICO</name>
<feature type="binding site" evidence="4 6">
    <location>
        <begin position="46"/>
        <end position="49"/>
    </location>
    <ligand>
        <name>substrate</name>
    </ligand>
</feature>
<comment type="domain">
    <text evidence="4">Possesses an unusual extended V-shaped dimeric structure with each monomer consisting of three distinct domains arranged along a curved 'spinal' alpha-helix. The N-terminal catalytic domain specifically recognizes the glutamate moiety of the substrate. The second domain is the NADPH-binding domain, and the third C-terminal domain is responsible for dimerization.</text>
</comment>
<evidence type="ECO:0000256" key="4">
    <source>
        <dbReference type="HAMAP-Rule" id="MF_00087"/>
    </source>
</evidence>
<feature type="active site" description="Nucleophile" evidence="4 5">
    <location>
        <position position="47"/>
    </location>
</feature>
<comment type="catalytic activity">
    <reaction evidence="4">
        <text>(S)-4-amino-5-oxopentanoate + tRNA(Glu) + NADP(+) = L-glutamyl-tRNA(Glu) + NADPH + H(+)</text>
        <dbReference type="Rhea" id="RHEA:12344"/>
        <dbReference type="Rhea" id="RHEA-COMP:9663"/>
        <dbReference type="Rhea" id="RHEA-COMP:9680"/>
        <dbReference type="ChEBI" id="CHEBI:15378"/>
        <dbReference type="ChEBI" id="CHEBI:57501"/>
        <dbReference type="ChEBI" id="CHEBI:57783"/>
        <dbReference type="ChEBI" id="CHEBI:58349"/>
        <dbReference type="ChEBI" id="CHEBI:78442"/>
        <dbReference type="ChEBI" id="CHEBI:78520"/>
        <dbReference type="EC" id="1.2.1.70"/>
    </reaction>
</comment>
<proteinExistence type="inferred from homology"/>
<dbReference type="GO" id="GO:0008883">
    <property type="term" value="F:glutamyl-tRNA reductase activity"/>
    <property type="evidence" value="ECO:0007669"/>
    <property type="project" value="UniProtKB-UniRule"/>
</dbReference>
<feature type="region of interest" description="Disordered" evidence="9">
    <location>
        <begin position="305"/>
        <end position="331"/>
    </location>
</feature>
<evidence type="ECO:0000256" key="6">
    <source>
        <dbReference type="PIRSR" id="PIRSR000445-2"/>
    </source>
</evidence>
<dbReference type="SUPFAM" id="SSF69075">
    <property type="entry name" value="Glutamyl tRNA-reductase dimerization domain"/>
    <property type="match status" value="1"/>
</dbReference>
<dbReference type="InterPro" id="IPR018214">
    <property type="entry name" value="GluRdtase_CS"/>
</dbReference>
<feature type="binding site" evidence="4 7">
    <location>
        <begin position="191"/>
        <end position="196"/>
    </location>
    <ligand>
        <name>NADP(+)</name>
        <dbReference type="ChEBI" id="CHEBI:58349"/>
    </ligand>
</feature>
<evidence type="ECO:0000256" key="2">
    <source>
        <dbReference type="ARBA" id="ARBA00023002"/>
    </source>
</evidence>
<dbReference type="InterPro" id="IPR015895">
    <property type="entry name" value="4pyrrol_synth_GluRdtase_N"/>
</dbReference>
<dbReference type="SUPFAM" id="SSF51735">
    <property type="entry name" value="NAD(P)-binding Rossmann-fold domains"/>
    <property type="match status" value="1"/>
</dbReference>
<organism evidence="12 13">
    <name type="scientific">Labedella endophytica</name>
    <dbReference type="NCBI Taxonomy" id="1523160"/>
    <lineage>
        <taxon>Bacteria</taxon>
        <taxon>Bacillati</taxon>
        <taxon>Actinomycetota</taxon>
        <taxon>Actinomycetes</taxon>
        <taxon>Micrococcales</taxon>
        <taxon>Microbacteriaceae</taxon>
        <taxon>Labedella</taxon>
    </lineage>
</organism>
<comment type="pathway">
    <text evidence="4">Porphyrin-containing compound metabolism; protoporphyrin-IX biosynthesis; 5-aminolevulinate from L-glutamyl-tRNA(Glu): step 1/2.</text>
</comment>
<sequence length="497" mass="52401">MLICLTANHKNASFDLLERLAVDPGTIAQRITGHDESLAGAVVVATCNRFEAYIDVDEPADGFEQRALEATVDAIRRSTDLESDELTGTLDMHVGRGAAEHLFAVASGLESVVVGEGEIAGQVRRALERARAAGTTSSDLERAFQRASQTSRGVKNSTPIGRAGRSLVRLALDLAESRVEDWSAVRVLLVGTGAYAGASLAAIADRGATDIGVYSPSGRGERFAARHGIRLVEQADFAREAAISGLVVTCTTASGSVLDAGILEAGRREIGGSHPHVANPPTAAVTIVDDETERTVAAVVVEHDDASPAAARHAAPVSRAGEATDPSAEECPVHTGRQLVIDLGLPRNVDPSVATVHGVELLDLETIRIHAPLEELQATDDARRIVSRAAEKYTTVTDEITLTPAVIALRQHVFGILDAEIDRARSRGDDDGRTEQALRHLAGVLLHTPMVRARDAAHAGDHERYVDALDALFGIDASMSLESRAQGQSPSAAGDTA</sequence>
<dbReference type="EC" id="1.2.1.70" evidence="4"/>
<keyword evidence="1 4" id="KW-0521">NADP</keyword>
<dbReference type="Gene3D" id="3.40.50.720">
    <property type="entry name" value="NAD(P)-binding Rossmann-like Domain"/>
    <property type="match status" value="1"/>
</dbReference>
<dbReference type="GO" id="GO:0050661">
    <property type="term" value="F:NADP binding"/>
    <property type="evidence" value="ECO:0007669"/>
    <property type="project" value="InterPro"/>
</dbReference>
<dbReference type="NCBIfam" id="NF000750">
    <property type="entry name" value="PRK00045.3-4"/>
    <property type="match status" value="1"/>
</dbReference>
<dbReference type="Pfam" id="PF05201">
    <property type="entry name" value="GlutR_N"/>
    <property type="match status" value="1"/>
</dbReference>
<dbReference type="InterPro" id="IPR000343">
    <property type="entry name" value="4pyrrol_synth_GluRdtase"/>
</dbReference>
<protein>
    <recommendedName>
        <fullName evidence="4">Glutamyl-tRNA reductase</fullName>
        <shortName evidence="4">GluTR</shortName>
        <ecNumber evidence="4">1.2.1.70</ecNumber>
    </recommendedName>
</protein>
<comment type="caution">
    <text evidence="12">The sequence shown here is derived from an EMBL/GenBank/DDBJ whole genome shotgun (WGS) entry which is preliminary data.</text>
</comment>
<dbReference type="InterPro" id="IPR036343">
    <property type="entry name" value="GluRdtase_N_sf"/>
</dbReference>
<evidence type="ECO:0000256" key="8">
    <source>
        <dbReference type="PIRSR" id="PIRSR000445-4"/>
    </source>
</evidence>
<comment type="subunit">
    <text evidence="4">Homodimer.</text>
</comment>
<evidence type="ECO:0000256" key="9">
    <source>
        <dbReference type="SAM" id="MobiDB-lite"/>
    </source>
</evidence>